<dbReference type="OrthoDB" id="6115415at2"/>
<dbReference type="Pfam" id="PF22308">
    <property type="entry name" value="DUF6969"/>
    <property type="match status" value="1"/>
</dbReference>
<reference evidence="3 4" key="1">
    <citation type="submission" date="2018-09" db="EMBL/GenBank/DDBJ databases">
        <title>Draft genome of Simplicispira sp. NY-02.</title>
        <authorList>
            <person name="Im W.T."/>
        </authorList>
    </citation>
    <scope>NUCLEOTIDE SEQUENCE [LARGE SCALE GENOMIC DNA]</scope>
    <source>
        <strain evidence="3 4">NY-02</strain>
    </source>
</reference>
<evidence type="ECO:0000259" key="2">
    <source>
        <dbReference type="Pfam" id="PF22308"/>
    </source>
</evidence>
<name>A0A398C6U9_9BURK</name>
<dbReference type="Proteomes" id="UP000266302">
    <property type="component" value="Unassembled WGS sequence"/>
</dbReference>
<keyword evidence="4" id="KW-1185">Reference proteome</keyword>
<comment type="caution">
    <text evidence="3">The sequence shown here is derived from an EMBL/GenBank/DDBJ whole genome shotgun (WGS) entry which is preliminary data.</text>
</comment>
<proteinExistence type="predicted"/>
<dbReference type="EMBL" id="QXJC01000004">
    <property type="protein sequence ID" value="RID97964.1"/>
    <property type="molecule type" value="Genomic_DNA"/>
</dbReference>
<feature type="domain" description="DUF6969" evidence="2">
    <location>
        <begin position="30"/>
        <end position="230"/>
    </location>
</feature>
<evidence type="ECO:0000256" key="1">
    <source>
        <dbReference type="SAM" id="MobiDB-lite"/>
    </source>
</evidence>
<evidence type="ECO:0000313" key="4">
    <source>
        <dbReference type="Proteomes" id="UP000266302"/>
    </source>
</evidence>
<dbReference type="AlphaFoldDB" id="A0A398C6U9"/>
<accession>A0A398C6U9</accession>
<feature type="region of interest" description="Disordered" evidence="1">
    <location>
        <begin position="1"/>
        <end position="23"/>
    </location>
</feature>
<evidence type="ECO:0000313" key="3">
    <source>
        <dbReference type="EMBL" id="RID97964.1"/>
    </source>
</evidence>
<dbReference type="InterPro" id="IPR054242">
    <property type="entry name" value="DUF6969"/>
</dbReference>
<sequence>MRPQVRAQELNLMQKASPRPTKSGAFLPAAGLRLLEAYAGVAARGEHLLGRLLAGQAPRQWAHYPQDDAVDRASGYQWFYHSHSPEDRPGAAEHGHIHLFARKPLWGRRLQSGSERAFAELCGNPAAKPQTRHLLAIGFNAKGLPISLFTVNSWVTGDLMLGANLTLELLSSMALDSGYSEVDAVIESVVRLCAPQLQALMQRRDNALRSHPAPGKLQDEALELLSEVRIDLDARLLALSAASQTRHPSPVRD</sequence>
<protein>
    <recommendedName>
        <fullName evidence="2">DUF6969 domain-containing protein</fullName>
    </recommendedName>
</protein>
<gene>
    <name evidence="3" type="ORF">D3F03_11470</name>
</gene>
<organism evidence="3 4">
    <name type="scientific">Simplicispira hankyongi</name>
    <dbReference type="NCBI Taxonomy" id="2315688"/>
    <lineage>
        <taxon>Bacteria</taxon>
        <taxon>Pseudomonadati</taxon>
        <taxon>Pseudomonadota</taxon>
        <taxon>Betaproteobacteria</taxon>
        <taxon>Burkholderiales</taxon>
        <taxon>Comamonadaceae</taxon>
        <taxon>Simplicispira</taxon>
    </lineage>
</organism>